<evidence type="ECO:0000313" key="8">
    <source>
        <dbReference type="EMBL" id="TFB93930.1"/>
    </source>
</evidence>
<dbReference type="Pfam" id="PF01032">
    <property type="entry name" value="FecCD"/>
    <property type="match status" value="1"/>
</dbReference>
<dbReference type="InterPro" id="IPR000522">
    <property type="entry name" value="ABC_transptr_permease_BtuC"/>
</dbReference>
<dbReference type="STRING" id="1424661.SAMN05216281_107124"/>
<evidence type="ECO:0000313" key="9">
    <source>
        <dbReference type="Proteomes" id="UP000297654"/>
    </source>
</evidence>
<dbReference type="OrthoDB" id="9811975at2"/>
<dbReference type="PANTHER" id="PTHR30472">
    <property type="entry name" value="FERRIC ENTEROBACTIN TRANSPORT SYSTEM PERMEASE PROTEIN"/>
    <property type="match status" value="1"/>
</dbReference>
<dbReference type="GO" id="GO:0005886">
    <property type="term" value="C:plasma membrane"/>
    <property type="evidence" value="ECO:0007669"/>
    <property type="project" value="UniProtKB-SubCell"/>
</dbReference>
<organism evidence="8 9">
    <name type="scientific">Cryobacterium luteum</name>
    <dbReference type="NCBI Taxonomy" id="1424661"/>
    <lineage>
        <taxon>Bacteria</taxon>
        <taxon>Bacillati</taxon>
        <taxon>Actinomycetota</taxon>
        <taxon>Actinomycetes</taxon>
        <taxon>Micrococcales</taxon>
        <taxon>Microbacteriaceae</taxon>
        <taxon>Cryobacterium</taxon>
    </lineage>
</organism>
<dbReference type="Proteomes" id="UP000297654">
    <property type="component" value="Unassembled WGS sequence"/>
</dbReference>
<keyword evidence="7" id="KW-0472">Membrane</keyword>
<evidence type="ECO:0000256" key="5">
    <source>
        <dbReference type="ARBA" id="ARBA00022692"/>
    </source>
</evidence>
<evidence type="ECO:0000256" key="4">
    <source>
        <dbReference type="ARBA" id="ARBA00022475"/>
    </source>
</evidence>
<keyword evidence="4" id="KW-1003">Cell membrane</keyword>
<evidence type="ECO:0000256" key="3">
    <source>
        <dbReference type="ARBA" id="ARBA00022448"/>
    </source>
</evidence>
<comment type="similarity">
    <text evidence="2">Belongs to the binding-protein-dependent transport system permease family. FecCD subfamily.</text>
</comment>
<comment type="subcellular location">
    <subcellularLocation>
        <location evidence="1">Cell membrane</location>
        <topology evidence="1">Multi-pass membrane protein</topology>
    </subcellularLocation>
</comment>
<protein>
    <submittedName>
        <fullName evidence="8">ABC transporter permease</fullName>
    </submittedName>
</protein>
<dbReference type="GO" id="GO:0022857">
    <property type="term" value="F:transmembrane transporter activity"/>
    <property type="evidence" value="ECO:0007669"/>
    <property type="project" value="InterPro"/>
</dbReference>
<dbReference type="PANTHER" id="PTHR30472:SF27">
    <property type="entry name" value="PETROBACTIN IMPORT SYSTEM PERMEASE PROTEIN YCLN"/>
    <property type="match status" value="1"/>
</dbReference>
<dbReference type="SUPFAM" id="SSF81345">
    <property type="entry name" value="ABC transporter involved in vitamin B12 uptake, BtuC"/>
    <property type="match status" value="1"/>
</dbReference>
<keyword evidence="9" id="KW-1185">Reference proteome</keyword>
<accession>A0A1H8GBE9</accession>
<evidence type="ECO:0000256" key="7">
    <source>
        <dbReference type="ARBA" id="ARBA00023136"/>
    </source>
</evidence>
<evidence type="ECO:0000256" key="6">
    <source>
        <dbReference type="ARBA" id="ARBA00022989"/>
    </source>
</evidence>
<name>A0A1H8GBE9_9MICO</name>
<comment type="caution">
    <text evidence="8">The sequence shown here is derived from an EMBL/GenBank/DDBJ whole genome shotgun (WGS) entry which is preliminary data.</text>
</comment>
<dbReference type="CDD" id="cd06550">
    <property type="entry name" value="TM_ABC_iron-siderophores_like"/>
    <property type="match status" value="1"/>
</dbReference>
<dbReference type="AlphaFoldDB" id="A0A1H8GBE9"/>
<keyword evidence="3" id="KW-0813">Transport</keyword>
<keyword evidence="5" id="KW-0812">Transmembrane</keyword>
<keyword evidence="6" id="KW-1133">Transmembrane helix</keyword>
<sequence>MTRSVTAAPPGRPAALTTQPRRRAALPLAVTGVLLLAVLSLFVGVSDVTPLSLLQVGADSQTRQIFLLSRLPRTISIVLAGAAMAICGLVMQMLVRNRFVEPSTIGTTEAAGLGLLTVTILAPGLPLIGKMLVAAMFALVSTLVFVRILRSLPLRSIVIVPLVGLMLSGIIASISTYVAFDHDLLQTLSAWMTGDFSGVIAGRYELLWIVAALTTAIYVAGDRFTVAGLGEQFTTNLGLNYRRTVAIGLFLVSIVTAVVVVVVGALPFLGLIVPNIVSLAMGDNLRKSLPWVAVVGAAFVLVCDIAGRIIRFPYEIPIGVVVGVVGAGLFLVLLLRKSARVG</sequence>
<evidence type="ECO:0000256" key="1">
    <source>
        <dbReference type="ARBA" id="ARBA00004651"/>
    </source>
</evidence>
<dbReference type="Gene3D" id="1.10.3470.10">
    <property type="entry name" value="ABC transporter involved in vitamin B12 uptake, BtuC"/>
    <property type="match status" value="1"/>
</dbReference>
<dbReference type="EMBL" id="SOFF01000010">
    <property type="protein sequence ID" value="TFB93930.1"/>
    <property type="molecule type" value="Genomic_DNA"/>
</dbReference>
<evidence type="ECO:0000256" key="2">
    <source>
        <dbReference type="ARBA" id="ARBA00007935"/>
    </source>
</evidence>
<dbReference type="InterPro" id="IPR037294">
    <property type="entry name" value="ABC_BtuC-like"/>
</dbReference>
<gene>
    <name evidence="8" type="ORF">E3O10_02755</name>
</gene>
<reference evidence="8 9" key="1">
    <citation type="submission" date="2019-03" db="EMBL/GenBank/DDBJ databases">
        <title>Genomics of glacier-inhabiting Cryobacterium strains.</title>
        <authorList>
            <person name="Liu Q."/>
            <person name="Xin Y.-H."/>
        </authorList>
    </citation>
    <scope>NUCLEOTIDE SEQUENCE [LARGE SCALE GENOMIC DNA]</scope>
    <source>
        <strain evidence="8 9">Hh15</strain>
    </source>
</reference>
<dbReference type="GO" id="GO:0033214">
    <property type="term" value="P:siderophore-iron import into cell"/>
    <property type="evidence" value="ECO:0007669"/>
    <property type="project" value="TreeGrafter"/>
</dbReference>
<proteinExistence type="inferred from homology"/>